<dbReference type="InterPro" id="IPR044808">
    <property type="entry name" value="ERF_plant"/>
</dbReference>
<evidence type="ECO:0000256" key="2">
    <source>
        <dbReference type="ARBA" id="ARBA00023015"/>
    </source>
</evidence>
<dbReference type="PANTHER" id="PTHR31190">
    <property type="entry name" value="DNA-BINDING DOMAIN"/>
    <property type="match status" value="1"/>
</dbReference>
<dbReference type="EMBL" id="JARKNE010000003">
    <property type="protein sequence ID" value="KAK5837943.1"/>
    <property type="molecule type" value="Genomic_DNA"/>
</dbReference>
<keyword evidence="3" id="KW-0238">DNA-binding</keyword>
<evidence type="ECO:0000313" key="10">
    <source>
        <dbReference type="EMBL" id="KAK5837943.1"/>
    </source>
</evidence>
<feature type="domain" description="AP2/ERF" evidence="9">
    <location>
        <begin position="185"/>
        <end position="242"/>
    </location>
</feature>
<name>A0ABR0QFD5_GOSAR</name>
<protein>
    <recommendedName>
        <fullName evidence="9">AP2/ERF domain-containing protein</fullName>
    </recommendedName>
</protein>
<evidence type="ECO:0000256" key="7">
    <source>
        <dbReference type="SAM" id="MobiDB-lite"/>
    </source>
</evidence>
<dbReference type="Proteomes" id="UP001358586">
    <property type="component" value="Chromosome 3"/>
</dbReference>
<evidence type="ECO:0000256" key="3">
    <source>
        <dbReference type="ARBA" id="ARBA00023125"/>
    </source>
</evidence>
<dbReference type="SMART" id="SM00380">
    <property type="entry name" value="AP2"/>
    <property type="match status" value="1"/>
</dbReference>
<dbReference type="Pfam" id="PF00847">
    <property type="entry name" value="AP2"/>
    <property type="match status" value="1"/>
</dbReference>
<dbReference type="PANTHER" id="PTHR31190:SF181">
    <property type="entry name" value="OS02G0764700 PROTEIN"/>
    <property type="match status" value="1"/>
</dbReference>
<dbReference type="CDD" id="cd00018">
    <property type="entry name" value="AP2"/>
    <property type="match status" value="1"/>
</dbReference>
<feature type="signal peptide" evidence="8">
    <location>
        <begin position="1"/>
        <end position="26"/>
    </location>
</feature>
<keyword evidence="11" id="KW-1185">Reference proteome</keyword>
<feature type="chain" id="PRO_5045279245" description="AP2/ERF domain-containing protein" evidence="8">
    <location>
        <begin position="27"/>
        <end position="353"/>
    </location>
</feature>
<proteinExistence type="inferred from homology"/>
<evidence type="ECO:0000256" key="4">
    <source>
        <dbReference type="ARBA" id="ARBA00023163"/>
    </source>
</evidence>
<comment type="caution">
    <text evidence="10">The sequence shown here is derived from an EMBL/GenBank/DDBJ whole genome shotgun (WGS) entry which is preliminary data.</text>
</comment>
<dbReference type="PRINTS" id="PR00367">
    <property type="entry name" value="ETHRSPELEMNT"/>
</dbReference>
<gene>
    <name evidence="10" type="ORF">PVK06_006670</name>
</gene>
<evidence type="ECO:0000313" key="11">
    <source>
        <dbReference type="Proteomes" id="UP001358586"/>
    </source>
</evidence>
<evidence type="ECO:0000256" key="6">
    <source>
        <dbReference type="ARBA" id="ARBA00024343"/>
    </source>
</evidence>
<dbReference type="SUPFAM" id="SSF54171">
    <property type="entry name" value="DNA-binding domain"/>
    <property type="match status" value="1"/>
</dbReference>
<dbReference type="InterPro" id="IPR036955">
    <property type="entry name" value="AP2/ERF_dom_sf"/>
</dbReference>
<keyword evidence="4" id="KW-0804">Transcription</keyword>
<evidence type="ECO:0000256" key="1">
    <source>
        <dbReference type="ARBA" id="ARBA00004123"/>
    </source>
</evidence>
<comment type="subcellular location">
    <subcellularLocation>
        <location evidence="1">Nucleus</location>
    </subcellularLocation>
</comment>
<evidence type="ECO:0000256" key="8">
    <source>
        <dbReference type="SAM" id="SignalP"/>
    </source>
</evidence>
<feature type="region of interest" description="Disordered" evidence="7">
    <location>
        <begin position="331"/>
        <end position="353"/>
    </location>
</feature>
<dbReference type="Gene3D" id="3.30.730.10">
    <property type="entry name" value="AP2/ERF domain"/>
    <property type="match status" value="1"/>
</dbReference>
<dbReference type="InterPro" id="IPR001471">
    <property type="entry name" value="AP2/ERF_dom"/>
</dbReference>
<comment type="similarity">
    <text evidence="6">Belongs to the AP2/ERF transcription factor family. ERF subfamily.</text>
</comment>
<keyword evidence="8" id="KW-0732">Signal</keyword>
<sequence length="353" mass="39007">MPRWHSYKKSWYKFLLAFFFPVRTHQSLKSEPAKTKLLCQHHSYTHEALIFMLRQRKRQRFTVISPSMTSPPSPLRRLSPEQENSVIVSALKNVITGLVPSSSSSSTVDVAVGFGLNFGTLTVAGGSSSSSSASMVLKPSEVMEKCHVCEFDGCLGCNLFPPSQQEDKNGATASNKSKTKRVKKNYRGVRQRPWGKWAAEIRDPRRAARVWLGTFNTAEEAARAYDKAAIDFRGPRAKLNFPFPDSYSNDNVITSAPPPSAAASSTPTNTTTMTTTIVFSDQEINSVSLNALQQESDQQKNASFEMGLGTEFWDGISNDDEIQQWMMMTGFGADNNNNSSDSAMTSTRNANSP</sequence>
<dbReference type="InterPro" id="IPR016177">
    <property type="entry name" value="DNA-bd_dom_sf"/>
</dbReference>
<reference evidence="10 11" key="1">
    <citation type="submission" date="2023-03" db="EMBL/GenBank/DDBJ databases">
        <title>WGS of Gossypium arboreum.</title>
        <authorList>
            <person name="Yu D."/>
        </authorList>
    </citation>
    <scope>NUCLEOTIDE SEQUENCE [LARGE SCALE GENOMIC DNA]</scope>
    <source>
        <tissue evidence="10">Leaf</tissue>
    </source>
</reference>
<evidence type="ECO:0000259" key="9">
    <source>
        <dbReference type="PROSITE" id="PS51032"/>
    </source>
</evidence>
<feature type="region of interest" description="Disordered" evidence="7">
    <location>
        <begin position="166"/>
        <end position="185"/>
    </location>
</feature>
<accession>A0ABR0QFD5</accession>
<keyword evidence="5" id="KW-0539">Nucleus</keyword>
<dbReference type="PROSITE" id="PS51032">
    <property type="entry name" value="AP2_ERF"/>
    <property type="match status" value="1"/>
</dbReference>
<keyword evidence="2" id="KW-0805">Transcription regulation</keyword>
<feature type="compositionally biased region" description="Polar residues" evidence="7">
    <location>
        <begin position="343"/>
        <end position="353"/>
    </location>
</feature>
<organism evidence="10 11">
    <name type="scientific">Gossypium arboreum</name>
    <name type="common">Tree cotton</name>
    <name type="synonym">Gossypium nanking</name>
    <dbReference type="NCBI Taxonomy" id="29729"/>
    <lineage>
        <taxon>Eukaryota</taxon>
        <taxon>Viridiplantae</taxon>
        <taxon>Streptophyta</taxon>
        <taxon>Embryophyta</taxon>
        <taxon>Tracheophyta</taxon>
        <taxon>Spermatophyta</taxon>
        <taxon>Magnoliopsida</taxon>
        <taxon>eudicotyledons</taxon>
        <taxon>Gunneridae</taxon>
        <taxon>Pentapetalae</taxon>
        <taxon>rosids</taxon>
        <taxon>malvids</taxon>
        <taxon>Malvales</taxon>
        <taxon>Malvaceae</taxon>
        <taxon>Malvoideae</taxon>
        <taxon>Gossypium</taxon>
    </lineage>
</organism>
<evidence type="ECO:0000256" key="5">
    <source>
        <dbReference type="ARBA" id="ARBA00023242"/>
    </source>
</evidence>